<proteinExistence type="predicted"/>
<sequence>MATTQRFEFAFDSAYVRLLGLVGVRPENAWVEVDDIALSARFGPWSVRTPRTNIMAAHITGPYLWWRVIGVRVSLADRGLTLGSNTHQGVCVELRVPVRGVDPWGLVRHPGLTATVAEPENLSRLLNTRPAGT</sequence>
<organism evidence="1 2">
    <name type="scientific">Salinactinospora qingdaonensis</name>
    <dbReference type="NCBI Taxonomy" id="702744"/>
    <lineage>
        <taxon>Bacteria</taxon>
        <taxon>Bacillati</taxon>
        <taxon>Actinomycetota</taxon>
        <taxon>Actinomycetes</taxon>
        <taxon>Streptosporangiales</taxon>
        <taxon>Nocardiopsidaceae</taxon>
        <taxon>Salinactinospora</taxon>
    </lineage>
</organism>
<comment type="caution">
    <text evidence="1">The sequence shown here is derived from an EMBL/GenBank/DDBJ whole genome shotgun (WGS) entry which is preliminary data.</text>
</comment>
<dbReference type="Proteomes" id="UP001500908">
    <property type="component" value="Unassembled WGS sequence"/>
</dbReference>
<evidence type="ECO:0000313" key="2">
    <source>
        <dbReference type="Proteomes" id="UP001500908"/>
    </source>
</evidence>
<keyword evidence="2" id="KW-1185">Reference proteome</keyword>
<accession>A0ABP7FTL6</accession>
<name>A0ABP7FTL6_9ACTN</name>
<dbReference type="EMBL" id="BAABDD010000010">
    <property type="protein sequence ID" value="GAA3745850.1"/>
    <property type="molecule type" value="Genomic_DNA"/>
</dbReference>
<evidence type="ECO:0000313" key="1">
    <source>
        <dbReference type="EMBL" id="GAA3745850.1"/>
    </source>
</evidence>
<reference evidence="2" key="1">
    <citation type="journal article" date="2019" name="Int. J. Syst. Evol. Microbiol.">
        <title>The Global Catalogue of Microorganisms (GCM) 10K type strain sequencing project: providing services to taxonomists for standard genome sequencing and annotation.</title>
        <authorList>
            <consortium name="The Broad Institute Genomics Platform"/>
            <consortium name="The Broad Institute Genome Sequencing Center for Infectious Disease"/>
            <person name="Wu L."/>
            <person name="Ma J."/>
        </authorList>
    </citation>
    <scope>NUCLEOTIDE SEQUENCE [LARGE SCALE GENOMIC DNA]</scope>
    <source>
        <strain evidence="2">JCM 17137</strain>
    </source>
</reference>
<dbReference type="RefSeq" id="WP_344971522.1">
    <property type="nucleotide sequence ID" value="NZ_BAABDD010000010.1"/>
</dbReference>
<gene>
    <name evidence="1" type="ORF">GCM10022402_26790</name>
</gene>
<protein>
    <submittedName>
        <fullName evidence="1">Uncharacterized protein</fullName>
    </submittedName>
</protein>